<reference evidence="2" key="1">
    <citation type="journal article" date="2021" name="Front. Plant Sci.">
        <title>Chromosome-Scale Genome Assembly for Chinese Sour Jujube and Insights Into Its Genome Evolution and Domestication Signature.</title>
        <authorList>
            <person name="Shen L.-Y."/>
            <person name="Luo H."/>
            <person name="Wang X.-L."/>
            <person name="Wang X.-M."/>
            <person name="Qiu X.-J."/>
            <person name="Liu H."/>
            <person name="Zhou S.-S."/>
            <person name="Jia K.-H."/>
            <person name="Nie S."/>
            <person name="Bao Y.-T."/>
            <person name="Zhang R.-G."/>
            <person name="Yun Q.-Z."/>
            <person name="Chai Y.-H."/>
            <person name="Lu J.-Y."/>
            <person name="Li Y."/>
            <person name="Zhao S.-W."/>
            <person name="Mao J.-F."/>
            <person name="Jia S.-G."/>
            <person name="Mao Y.-M."/>
        </authorList>
    </citation>
    <scope>NUCLEOTIDE SEQUENCE</scope>
    <source>
        <strain evidence="2">AT0</strain>
        <tissue evidence="2">Leaf</tissue>
    </source>
</reference>
<name>A0A978V702_ZIZJJ</name>
<feature type="chain" id="PRO_5037837985" evidence="1">
    <location>
        <begin position="29"/>
        <end position="96"/>
    </location>
</feature>
<dbReference type="Proteomes" id="UP000813462">
    <property type="component" value="Unassembled WGS sequence"/>
</dbReference>
<accession>A0A978V702</accession>
<sequence>MEMKKNSTTTSMKALWIVLGLMLLIVTAQFGQADCRALRSTTMNSGNAGCQQVGDGEVVGMASFAVSSNNSSSDRPLARSLAFRLASGPSKRGPGH</sequence>
<proteinExistence type="predicted"/>
<comment type="caution">
    <text evidence="2">The sequence shown here is derived from an EMBL/GenBank/DDBJ whole genome shotgun (WGS) entry which is preliminary data.</text>
</comment>
<feature type="signal peptide" evidence="1">
    <location>
        <begin position="1"/>
        <end position="28"/>
    </location>
</feature>
<dbReference type="EMBL" id="JAEACU010000006">
    <property type="protein sequence ID" value="KAH7523687.1"/>
    <property type="molecule type" value="Genomic_DNA"/>
</dbReference>
<organism evidence="2 3">
    <name type="scientific">Ziziphus jujuba var. spinosa</name>
    <dbReference type="NCBI Taxonomy" id="714518"/>
    <lineage>
        <taxon>Eukaryota</taxon>
        <taxon>Viridiplantae</taxon>
        <taxon>Streptophyta</taxon>
        <taxon>Embryophyta</taxon>
        <taxon>Tracheophyta</taxon>
        <taxon>Spermatophyta</taxon>
        <taxon>Magnoliopsida</taxon>
        <taxon>eudicotyledons</taxon>
        <taxon>Gunneridae</taxon>
        <taxon>Pentapetalae</taxon>
        <taxon>rosids</taxon>
        <taxon>fabids</taxon>
        <taxon>Rosales</taxon>
        <taxon>Rhamnaceae</taxon>
        <taxon>Paliureae</taxon>
        <taxon>Ziziphus</taxon>
    </lineage>
</organism>
<keyword evidence="1" id="KW-0732">Signal</keyword>
<evidence type="ECO:0000256" key="1">
    <source>
        <dbReference type="SAM" id="SignalP"/>
    </source>
</evidence>
<protein>
    <submittedName>
        <fullName evidence="2">Uncharacterized protein</fullName>
    </submittedName>
</protein>
<evidence type="ECO:0000313" key="3">
    <source>
        <dbReference type="Proteomes" id="UP000813462"/>
    </source>
</evidence>
<evidence type="ECO:0000313" key="2">
    <source>
        <dbReference type="EMBL" id="KAH7523687.1"/>
    </source>
</evidence>
<dbReference type="AlphaFoldDB" id="A0A978V702"/>
<gene>
    <name evidence="2" type="ORF">FEM48_Zijuj06G0038300</name>
</gene>